<dbReference type="SUPFAM" id="SSF52788">
    <property type="entry name" value="Phosphotyrosine protein phosphatases I"/>
    <property type="match status" value="1"/>
</dbReference>
<proteinExistence type="predicted"/>
<organism evidence="2 3">
    <name type="scientific">Paenibacillus phyllosphaerae</name>
    <dbReference type="NCBI Taxonomy" id="274593"/>
    <lineage>
        <taxon>Bacteria</taxon>
        <taxon>Bacillati</taxon>
        <taxon>Bacillota</taxon>
        <taxon>Bacilli</taxon>
        <taxon>Bacillales</taxon>
        <taxon>Paenibacillaceae</taxon>
        <taxon>Paenibacillus</taxon>
    </lineage>
</organism>
<evidence type="ECO:0000259" key="1">
    <source>
        <dbReference type="SMART" id="SM00226"/>
    </source>
</evidence>
<name>A0A7W5FMC3_9BACL</name>
<dbReference type="InterPro" id="IPR023485">
    <property type="entry name" value="Ptyr_pPase"/>
</dbReference>
<dbReference type="EMBL" id="JACHXK010000004">
    <property type="protein sequence ID" value="MBB3110140.1"/>
    <property type="molecule type" value="Genomic_DNA"/>
</dbReference>
<dbReference type="Pfam" id="PF01451">
    <property type="entry name" value="LMWPc"/>
    <property type="match status" value="1"/>
</dbReference>
<dbReference type="AlphaFoldDB" id="A0A7W5FMC3"/>
<dbReference type="InterPro" id="IPR036196">
    <property type="entry name" value="Ptyr_pPase_sf"/>
</dbReference>
<sequence length="159" mass="18187">MNILFICTDNYTRSVIAELCMNHYLNEIGNTSVTVESAGIRANSDISRYSDVHFGIMKELGIDTSGFKRKPFNESCFEKYNQIIGMSELHREYVKQHYDREIMLFNEVYQGQTVAVQIGAPDSANFVEEMKQLVIFFLEAMPDVLRNCLKIHEGAAEEA</sequence>
<gene>
    <name evidence="2" type="ORF">FHS18_002207</name>
</gene>
<dbReference type="SMART" id="SM00226">
    <property type="entry name" value="LMWPc"/>
    <property type="match status" value="1"/>
</dbReference>
<reference evidence="2 3" key="1">
    <citation type="submission" date="2020-08" db="EMBL/GenBank/DDBJ databases">
        <title>Genomic Encyclopedia of Type Strains, Phase III (KMG-III): the genomes of soil and plant-associated and newly described type strains.</title>
        <authorList>
            <person name="Whitman W."/>
        </authorList>
    </citation>
    <scope>NUCLEOTIDE SEQUENCE [LARGE SCALE GENOMIC DNA]</scope>
    <source>
        <strain evidence="2 3">CECT 5862</strain>
    </source>
</reference>
<dbReference type="Gene3D" id="3.40.50.2300">
    <property type="match status" value="1"/>
</dbReference>
<dbReference type="Proteomes" id="UP000570361">
    <property type="component" value="Unassembled WGS sequence"/>
</dbReference>
<evidence type="ECO:0000313" key="2">
    <source>
        <dbReference type="EMBL" id="MBB3110140.1"/>
    </source>
</evidence>
<evidence type="ECO:0000313" key="3">
    <source>
        <dbReference type="Proteomes" id="UP000570361"/>
    </source>
</evidence>
<protein>
    <submittedName>
        <fullName evidence="2">Protein-tyrosine-phosphatase</fullName>
    </submittedName>
</protein>
<keyword evidence="3" id="KW-1185">Reference proteome</keyword>
<dbReference type="RefSeq" id="WP_183599894.1">
    <property type="nucleotide sequence ID" value="NZ_JACHXK010000004.1"/>
</dbReference>
<feature type="domain" description="Phosphotyrosine protein phosphatase I" evidence="1">
    <location>
        <begin position="1"/>
        <end position="140"/>
    </location>
</feature>
<comment type="caution">
    <text evidence="2">The sequence shown here is derived from an EMBL/GenBank/DDBJ whole genome shotgun (WGS) entry which is preliminary data.</text>
</comment>
<accession>A0A7W5FMC3</accession>